<reference evidence="4 5" key="1">
    <citation type="submission" date="2013-02" db="EMBL/GenBank/DDBJ databases">
        <title>The complete genome sequence of Corynebacterium vitaeruminis DSM 20294.</title>
        <authorList>
            <person name="Ruckert C."/>
            <person name="Albersmeier A."/>
            <person name="Kalinowski J."/>
        </authorList>
    </citation>
    <scope>NUCLEOTIDE SEQUENCE [LARGE SCALE GENOMIC DNA]</scope>
    <source>
        <strain evidence="5">ATCC 10234</strain>
    </source>
</reference>
<dbReference type="AlphaFoldDB" id="W5Y0C0"/>
<dbReference type="PROSITE" id="PS50977">
    <property type="entry name" value="HTH_TETR_2"/>
    <property type="match status" value="1"/>
</dbReference>
<dbReference type="InterPro" id="IPR001647">
    <property type="entry name" value="HTH_TetR"/>
</dbReference>
<protein>
    <submittedName>
        <fullName evidence="4">TetR family transcriptional regulator</fullName>
    </submittedName>
</protein>
<proteinExistence type="predicted"/>
<evidence type="ECO:0000313" key="4">
    <source>
        <dbReference type="EMBL" id="AHI22696.1"/>
    </source>
</evidence>
<dbReference type="InterPro" id="IPR036271">
    <property type="entry name" value="Tet_transcr_reg_TetR-rel_C_sf"/>
</dbReference>
<dbReference type="RefSeq" id="WP_025252721.1">
    <property type="nucleotide sequence ID" value="NZ_CP004353.1"/>
</dbReference>
<keyword evidence="1 2" id="KW-0238">DNA-binding</keyword>
<dbReference type="GO" id="GO:0003700">
    <property type="term" value="F:DNA-binding transcription factor activity"/>
    <property type="evidence" value="ECO:0007669"/>
    <property type="project" value="TreeGrafter"/>
</dbReference>
<evidence type="ECO:0000313" key="5">
    <source>
        <dbReference type="Proteomes" id="UP000019222"/>
    </source>
</evidence>
<dbReference type="GO" id="GO:0000976">
    <property type="term" value="F:transcription cis-regulatory region binding"/>
    <property type="evidence" value="ECO:0007669"/>
    <property type="project" value="TreeGrafter"/>
</dbReference>
<dbReference type="Pfam" id="PF00440">
    <property type="entry name" value="TetR_N"/>
    <property type="match status" value="1"/>
</dbReference>
<sequence length="192" mass="20185">MTERRNHEEIRATLVEAAIDLAAGGGTAAVTFRGVAARAGVSAGKVQHYFPTAQALQASAQQALTDAARAAVENAVSAGTPRAQIEGIAEALLPADDVSMRDARAHVAFFHSVVNTDPGEFARGPRRVIALVRSILEAADLRAGIDPAHEAKILWGLIDPTAVLGGYRGAEENKAALQYHLDRIFLPKASCA</sequence>
<dbReference type="HOGENOM" id="CLU_069356_15_10_11"/>
<accession>W5Y0C0</accession>
<evidence type="ECO:0000256" key="1">
    <source>
        <dbReference type="ARBA" id="ARBA00023125"/>
    </source>
</evidence>
<dbReference type="EMBL" id="CP004353">
    <property type="protein sequence ID" value="AHI22696.1"/>
    <property type="molecule type" value="Genomic_DNA"/>
</dbReference>
<evidence type="ECO:0000256" key="2">
    <source>
        <dbReference type="PROSITE-ProRule" id="PRU00335"/>
    </source>
</evidence>
<gene>
    <name evidence="4" type="ORF">B843_06555</name>
</gene>
<dbReference type="Gene3D" id="1.10.357.10">
    <property type="entry name" value="Tetracycline Repressor, domain 2"/>
    <property type="match status" value="1"/>
</dbReference>
<keyword evidence="5" id="KW-1185">Reference proteome</keyword>
<dbReference type="Proteomes" id="UP000019222">
    <property type="component" value="Chromosome"/>
</dbReference>
<dbReference type="SUPFAM" id="SSF46689">
    <property type="entry name" value="Homeodomain-like"/>
    <property type="match status" value="1"/>
</dbReference>
<feature type="DNA-binding region" description="H-T-H motif" evidence="2">
    <location>
        <begin position="31"/>
        <end position="50"/>
    </location>
</feature>
<dbReference type="InterPro" id="IPR050109">
    <property type="entry name" value="HTH-type_TetR-like_transc_reg"/>
</dbReference>
<dbReference type="PATRIC" id="fig|1224164.3.peg.1312"/>
<name>W5Y0C0_9CORY</name>
<evidence type="ECO:0000259" key="3">
    <source>
        <dbReference type="PROSITE" id="PS50977"/>
    </source>
</evidence>
<dbReference type="eggNOG" id="COG1309">
    <property type="taxonomic scope" value="Bacteria"/>
</dbReference>
<dbReference type="SUPFAM" id="SSF48498">
    <property type="entry name" value="Tetracyclin repressor-like, C-terminal domain"/>
    <property type="match status" value="1"/>
</dbReference>
<organism evidence="4 5">
    <name type="scientific">Corynebacterium vitaeruminis DSM 20294</name>
    <dbReference type="NCBI Taxonomy" id="1224164"/>
    <lineage>
        <taxon>Bacteria</taxon>
        <taxon>Bacillati</taxon>
        <taxon>Actinomycetota</taxon>
        <taxon>Actinomycetes</taxon>
        <taxon>Mycobacteriales</taxon>
        <taxon>Corynebacteriaceae</taxon>
        <taxon>Corynebacterium</taxon>
    </lineage>
</organism>
<dbReference type="KEGG" id="cvt:B843_06555"/>
<dbReference type="PANTHER" id="PTHR30055">
    <property type="entry name" value="HTH-TYPE TRANSCRIPTIONAL REGULATOR RUTR"/>
    <property type="match status" value="1"/>
</dbReference>
<dbReference type="STRING" id="1224164.B843_06555"/>
<dbReference type="InterPro" id="IPR009057">
    <property type="entry name" value="Homeodomain-like_sf"/>
</dbReference>
<dbReference type="PANTHER" id="PTHR30055:SF228">
    <property type="entry name" value="TRANSCRIPTIONAL REGULATOR-RELATED"/>
    <property type="match status" value="1"/>
</dbReference>
<feature type="domain" description="HTH tetR-type" evidence="3">
    <location>
        <begin position="8"/>
        <end position="68"/>
    </location>
</feature>